<evidence type="ECO:0000313" key="2">
    <source>
        <dbReference type="EMBL" id="MDQ0445483.1"/>
    </source>
</evidence>
<dbReference type="EMBL" id="JAUSVV010000039">
    <property type="protein sequence ID" value="MDQ0445483.1"/>
    <property type="molecule type" value="Genomic_DNA"/>
</dbReference>
<evidence type="ECO:0000313" key="3">
    <source>
        <dbReference type="Proteomes" id="UP001236369"/>
    </source>
</evidence>
<protein>
    <recommendedName>
        <fullName evidence="1">Schlafen AlbA-2 domain-containing protein</fullName>
    </recommendedName>
</protein>
<comment type="caution">
    <text evidence="2">The sequence shown here is derived from an EMBL/GenBank/DDBJ whole genome shotgun (WGS) entry which is preliminary data.</text>
</comment>
<dbReference type="Pfam" id="PF04326">
    <property type="entry name" value="SLFN_AlbA_2"/>
    <property type="match status" value="1"/>
</dbReference>
<dbReference type="Proteomes" id="UP001236369">
    <property type="component" value="Unassembled WGS sequence"/>
</dbReference>
<dbReference type="Gene3D" id="3.30.950.30">
    <property type="entry name" value="Schlafen, AAA domain"/>
    <property type="match status" value="1"/>
</dbReference>
<proteinExistence type="predicted"/>
<dbReference type="InterPro" id="IPR038461">
    <property type="entry name" value="Schlafen_AlbA_2_dom_sf"/>
</dbReference>
<feature type="domain" description="Schlafen AlbA-2" evidence="1">
    <location>
        <begin position="8"/>
        <end position="125"/>
    </location>
</feature>
<accession>A0ABU0HUI0</accession>
<reference evidence="2 3" key="1">
    <citation type="submission" date="2023-07" db="EMBL/GenBank/DDBJ databases">
        <title>Genomic Encyclopedia of Type Strains, Phase IV (KMG-IV): sequencing the most valuable type-strain genomes for metagenomic binning, comparative biology and taxonomic classification.</title>
        <authorList>
            <person name="Goeker M."/>
        </authorList>
    </citation>
    <scope>NUCLEOTIDE SEQUENCE [LARGE SCALE GENOMIC DNA]</scope>
    <source>
        <strain evidence="2 3">DSM 19562</strain>
    </source>
</reference>
<gene>
    <name evidence="2" type="ORF">QO016_005012</name>
</gene>
<organism evidence="2 3">
    <name type="scientific">Methylobacterium persicinum</name>
    <dbReference type="NCBI Taxonomy" id="374426"/>
    <lineage>
        <taxon>Bacteria</taxon>
        <taxon>Pseudomonadati</taxon>
        <taxon>Pseudomonadota</taxon>
        <taxon>Alphaproteobacteria</taxon>
        <taxon>Hyphomicrobiales</taxon>
        <taxon>Methylobacteriaceae</taxon>
        <taxon>Methylobacterium</taxon>
    </lineage>
</organism>
<keyword evidence="3" id="KW-1185">Reference proteome</keyword>
<name>A0ABU0HUI0_9HYPH</name>
<evidence type="ECO:0000259" key="1">
    <source>
        <dbReference type="Pfam" id="PF04326"/>
    </source>
</evidence>
<sequence length="383" mass="42318">MKGAKRFSNPARDGLAKEIVALANAYGGAVVVGIDETDDHPKRARGPDPVLIPRIAACAEQMQQALDNLIDPPLAVFEVRGIEQPGGDGEGVLIIRTGSSTRAPHGHGRPPLAYMRRGSRSEPMTMRDLQSVLFETRTRGERVSALLDERQRVLAEMVRRGPGSITVHQSQPFVGREAVWFRCTLVATEDLHLRADDLSRKAAFIRPRPAGPTAFGEGGFVDSWRPRLGGVENFDSTSRQFGRWFIGDHGIVDAYGFVALDKFHGVERVFPPELFPPVALQVIALGERLRRLARRPEVELAIECEFLVYGLANAMPIGHAFADEVPVTEGATRIGPYSLGNFEDWQATFAQLERGIWHGLGLPIRKLVTFELERWLAETHPGL</sequence>
<dbReference type="InterPro" id="IPR007421">
    <property type="entry name" value="Schlafen_AlbA_2_dom"/>
</dbReference>